<dbReference type="Pfam" id="PF01850">
    <property type="entry name" value="PIN"/>
    <property type="match status" value="1"/>
</dbReference>
<dbReference type="RefSeq" id="WP_174804638.1">
    <property type="nucleotide sequence ID" value="NZ_BJZT01000005.1"/>
</dbReference>
<accession>A0A512IK38</accession>
<evidence type="ECO:0000313" key="3">
    <source>
        <dbReference type="Proteomes" id="UP000321258"/>
    </source>
</evidence>
<keyword evidence="3" id="KW-1185">Reference proteome</keyword>
<dbReference type="CDD" id="cd09871">
    <property type="entry name" value="PIN_MtVapC28-VapC30-like"/>
    <property type="match status" value="1"/>
</dbReference>
<dbReference type="InterPro" id="IPR029060">
    <property type="entry name" value="PIN-like_dom_sf"/>
</dbReference>
<name>A0A512IK38_9HYPH</name>
<sequence length="78" mass="8373">MSPLLFAWRARESITIVPVDHTLAQAAADAFVRYGKGRHPAAHNFGDCFSYALAKPLDAPLLFKGSGFSQTDAVPVLA</sequence>
<reference evidence="2 3" key="1">
    <citation type="submission" date="2019-07" db="EMBL/GenBank/DDBJ databases">
        <title>Whole genome shotgun sequence of Methylobacterium haplocladii NBRC 107714.</title>
        <authorList>
            <person name="Hosoyama A."/>
            <person name="Uohara A."/>
            <person name="Ohji S."/>
            <person name="Ichikawa N."/>
        </authorList>
    </citation>
    <scope>NUCLEOTIDE SEQUENCE [LARGE SCALE GENOMIC DNA]</scope>
    <source>
        <strain evidence="2 3">NBRC 107714</strain>
    </source>
</reference>
<dbReference type="AlphaFoldDB" id="A0A512IK38"/>
<dbReference type="Gene3D" id="3.40.50.1010">
    <property type="entry name" value="5'-nuclease"/>
    <property type="match status" value="1"/>
</dbReference>
<protein>
    <recommendedName>
        <fullName evidence="1">PIN domain-containing protein</fullName>
    </recommendedName>
</protein>
<evidence type="ECO:0000259" key="1">
    <source>
        <dbReference type="Pfam" id="PF01850"/>
    </source>
</evidence>
<feature type="domain" description="PIN" evidence="1">
    <location>
        <begin position="6"/>
        <end position="72"/>
    </location>
</feature>
<organism evidence="2 3">
    <name type="scientific">Methylobacterium haplocladii</name>
    <dbReference type="NCBI Taxonomy" id="1176176"/>
    <lineage>
        <taxon>Bacteria</taxon>
        <taxon>Pseudomonadati</taxon>
        <taxon>Pseudomonadota</taxon>
        <taxon>Alphaproteobacteria</taxon>
        <taxon>Hyphomicrobiales</taxon>
        <taxon>Methylobacteriaceae</taxon>
        <taxon>Methylobacterium</taxon>
    </lineage>
</organism>
<gene>
    <name evidence="2" type="ORF">MHA02_04810</name>
</gene>
<dbReference type="Proteomes" id="UP000321258">
    <property type="component" value="Unassembled WGS sequence"/>
</dbReference>
<proteinExistence type="predicted"/>
<dbReference type="EMBL" id="BJZT01000005">
    <property type="protein sequence ID" value="GEO98093.1"/>
    <property type="molecule type" value="Genomic_DNA"/>
</dbReference>
<evidence type="ECO:0000313" key="2">
    <source>
        <dbReference type="EMBL" id="GEO98093.1"/>
    </source>
</evidence>
<dbReference type="SUPFAM" id="SSF88723">
    <property type="entry name" value="PIN domain-like"/>
    <property type="match status" value="1"/>
</dbReference>
<dbReference type="InterPro" id="IPR002716">
    <property type="entry name" value="PIN_dom"/>
</dbReference>
<comment type="caution">
    <text evidence="2">The sequence shown here is derived from an EMBL/GenBank/DDBJ whole genome shotgun (WGS) entry which is preliminary data.</text>
</comment>